<dbReference type="GeneID" id="92050777"/>
<evidence type="ECO:0000313" key="3">
    <source>
        <dbReference type="Proteomes" id="UP001433268"/>
    </source>
</evidence>
<feature type="region of interest" description="Disordered" evidence="1">
    <location>
        <begin position="1"/>
        <end position="37"/>
    </location>
</feature>
<dbReference type="EMBL" id="JAQQWN010000009">
    <property type="protein sequence ID" value="KAK8066656.1"/>
    <property type="molecule type" value="Genomic_DNA"/>
</dbReference>
<gene>
    <name evidence="2" type="ORF">PG997_013403</name>
</gene>
<proteinExistence type="predicted"/>
<accession>A0ABR1V622</accession>
<reference evidence="2 3" key="1">
    <citation type="submission" date="2023-01" db="EMBL/GenBank/DDBJ databases">
        <title>Analysis of 21 Apiospora genomes using comparative genomics revels a genus with tremendous synthesis potential of carbohydrate active enzymes and secondary metabolites.</title>
        <authorList>
            <person name="Sorensen T."/>
        </authorList>
    </citation>
    <scope>NUCLEOTIDE SEQUENCE [LARGE SCALE GENOMIC DNA]</scope>
    <source>
        <strain evidence="2 3">CBS 114990</strain>
    </source>
</reference>
<protein>
    <submittedName>
        <fullName evidence="2">Uncharacterized protein</fullName>
    </submittedName>
</protein>
<comment type="caution">
    <text evidence="2">The sequence shown here is derived from an EMBL/GenBank/DDBJ whole genome shotgun (WGS) entry which is preliminary data.</text>
</comment>
<sequence length="188" mass="20308">MLPGSGDIKVPHFSPDPLGESVLVEGEGGHCPSSDDTPNPLVFSLQKNAHHPTQSHGCKAGYRRCSKPHNIVPMEELTLSIATTTYIRTLRTSAWGVSWLAFQPELTALFSGLCDSVLAAQLKINAVAEYPPSGKMKQATYRPAGLNVAAAAANPIPETEKQPVRCQVRSWNLPEFHARAMLASPAQR</sequence>
<evidence type="ECO:0000256" key="1">
    <source>
        <dbReference type="SAM" id="MobiDB-lite"/>
    </source>
</evidence>
<dbReference type="Proteomes" id="UP001433268">
    <property type="component" value="Unassembled WGS sequence"/>
</dbReference>
<evidence type="ECO:0000313" key="2">
    <source>
        <dbReference type="EMBL" id="KAK8066656.1"/>
    </source>
</evidence>
<keyword evidence="3" id="KW-1185">Reference proteome</keyword>
<organism evidence="2 3">
    <name type="scientific">Apiospora hydei</name>
    <dbReference type="NCBI Taxonomy" id="1337664"/>
    <lineage>
        <taxon>Eukaryota</taxon>
        <taxon>Fungi</taxon>
        <taxon>Dikarya</taxon>
        <taxon>Ascomycota</taxon>
        <taxon>Pezizomycotina</taxon>
        <taxon>Sordariomycetes</taxon>
        <taxon>Xylariomycetidae</taxon>
        <taxon>Amphisphaeriales</taxon>
        <taxon>Apiosporaceae</taxon>
        <taxon>Apiospora</taxon>
    </lineage>
</organism>
<name>A0ABR1V622_9PEZI</name>
<dbReference type="RefSeq" id="XP_066663409.1">
    <property type="nucleotide sequence ID" value="XM_066817717.1"/>
</dbReference>